<accession>A0A5N8VZN2</accession>
<evidence type="ECO:0000313" key="3">
    <source>
        <dbReference type="EMBL" id="MPY39508.1"/>
    </source>
</evidence>
<keyword evidence="2" id="KW-0472">Membrane</keyword>
<dbReference type="Proteomes" id="UP000326979">
    <property type="component" value="Unassembled WGS sequence"/>
</dbReference>
<proteinExistence type="predicted"/>
<feature type="transmembrane region" description="Helical" evidence="2">
    <location>
        <begin position="55"/>
        <end position="77"/>
    </location>
</feature>
<feature type="compositionally biased region" description="Gly residues" evidence="1">
    <location>
        <begin position="142"/>
        <end position="153"/>
    </location>
</feature>
<organism evidence="3 4">
    <name type="scientific">Streptomyces phyllanthi</name>
    <dbReference type="NCBI Taxonomy" id="1803180"/>
    <lineage>
        <taxon>Bacteria</taxon>
        <taxon>Bacillati</taxon>
        <taxon>Actinomycetota</taxon>
        <taxon>Actinomycetes</taxon>
        <taxon>Kitasatosporales</taxon>
        <taxon>Streptomycetaceae</taxon>
        <taxon>Streptomyces</taxon>
    </lineage>
</organism>
<feature type="region of interest" description="Disordered" evidence="1">
    <location>
        <begin position="138"/>
        <end position="178"/>
    </location>
</feature>
<evidence type="ECO:0000256" key="1">
    <source>
        <dbReference type="SAM" id="MobiDB-lite"/>
    </source>
</evidence>
<gene>
    <name evidence="3" type="ORF">FNH04_06150</name>
</gene>
<feature type="transmembrane region" description="Helical" evidence="2">
    <location>
        <begin position="84"/>
        <end position="104"/>
    </location>
</feature>
<comment type="caution">
    <text evidence="3">The sequence shown here is derived from an EMBL/GenBank/DDBJ whole genome shotgun (WGS) entry which is preliminary data.</text>
</comment>
<feature type="compositionally biased region" description="Pro residues" evidence="1">
    <location>
        <begin position="169"/>
        <end position="178"/>
    </location>
</feature>
<dbReference type="EMBL" id="VJZE01000023">
    <property type="protein sequence ID" value="MPY39508.1"/>
    <property type="molecule type" value="Genomic_DNA"/>
</dbReference>
<evidence type="ECO:0000313" key="4">
    <source>
        <dbReference type="Proteomes" id="UP000326979"/>
    </source>
</evidence>
<dbReference type="AlphaFoldDB" id="A0A5N8VZN2"/>
<evidence type="ECO:0000256" key="2">
    <source>
        <dbReference type="SAM" id="Phobius"/>
    </source>
</evidence>
<feature type="transmembrane region" description="Helical" evidence="2">
    <location>
        <begin position="12"/>
        <end position="35"/>
    </location>
</feature>
<keyword evidence="2" id="KW-0812">Transmembrane</keyword>
<feature type="transmembrane region" description="Helical" evidence="2">
    <location>
        <begin position="110"/>
        <end position="130"/>
    </location>
</feature>
<keyword evidence="2" id="KW-1133">Transmembrane helix</keyword>
<sequence>MASVIRRPVAVITAIVLFAEGGGLAWLNWFLGIVVDRQDMSLAGLDPHAMSVSSKAGGVVFGLYFALCGVAALLVALRDRPARGVWRILLISVAVVHGLLGAFVVGLVGWGAFAFMMVVLGLVLLTLMTYDRQVGPADAVSGGDGNGTGGGPEGGKDDGGSPVEDGPAPVTPPAPSTS</sequence>
<keyword evidence="4" id="KW-1185">Reference proteome</keyword>
<name>A0A5N8VZN2_9ACTN</name>
<reference evidence="3 4" key="1">
    <citation type="submission" date="2019-07" db="EMBL/GenBank/DDBJ databases">
        <title>New species of Amycolatopsis and Streptomyces.</title>
        <authorList>
            <person name="Duangmal K."/>
            <person name="Teo W.F.A."/>
            <person name="Lipun K."/>
        </authorList>
    </citation>
    <scope>NUCLEOTIDE SEQUENCE [LARGE SCALE GENOMIC DNA]</scope>
    <source>
        <strain evidence="3 4">TISTR 2346</strain>
    </source>
</reference>
<protein>
    <submittedName>
        <fullName evidence="3">Uncharacterized protein</fullName>
    </submittedName>
</protein>